<evidence type="ECO:0000313" key="1">
    <source>
        <dbReference type="EMBL" id="AMP14391.1"/>
    </source>
</evidence>
<protein>
    <recommendedName>
        <fullName evidence="3">Lipoprotein</fullName>
    </recommendedName>
</protein>
<dbReference type="Proteomes" id="UP000074914">
    <property type="component" value="Chromosome"/>
</dbReference>
<dbReference type="EMBL" id="CP013236">
    <property type="protein sequence ID" value="AMP14391.1"/>
    <property type="molecule type" value="Genomic_DNA"/>
</dbReference>
<evidence type="ECO:0000313" key="2">
    <source>
        <dbReference type="Proteomes" id="UP000074914"/>
    </source>
</evidence>
<keyword evidence="2" id="KW-1185">Reference proteome</keyword>
<evidence type="ECO:0008006" key="3">
    <source>
        <dbReference type="Google" id="ProtNLM"/>
    </source>
</evidence>
<gene>
    <name evidence="1" type="ORF">CPter291_2129</name>
</gene>
<name>A0ABM5Z665_9BURK</name>
<accession>A0ABM5Z665</accession>
<organism evidence="1 2">
    <name type="scientific">Collimonas pratensis</name>
    <dbReference type="NCBI Taxonomy" id="279113"/>
    <lineage>
        <taxon>Bacteria</taxon>
        <taxon>Pseudomonadati</taxon>
        <taxon>Pseudomonadota</taxon>
        <taxon>Betaproteobacteria</taxon>
        <taxon>Burkholderiales</taxon>
        <taxon>Oxalobacteraceae</taxon>
        <taxon>Collimonas</taxon>
    </lineage>
</organism>
<reference evidence="1 2" key="1">
    <citation type="submission" date="2015-11" db="EMBL/GenBank/DDBJ databases">
        <title>Exploring the genomic traits of fungus-feeding bacterial genus Collimonas.</title>
        <authorList>
            <person name="Song C."/>
            <person name="Schmidt R."/>
            <person name="de Jager V."/>
            <person name="Krzyzanowska D."/>
            <person name="Jongedijk E."/>
            <person name="Cankar K."/>
            <person name="Beekwilder J."/>
            <person name="van Veen A."/>
            <person name="de Boer W."/>
            <person name="van Veen J.A."/>
            <person name="Garbeva P."/>
        </authorList>
    </citation>
    <scope>NUCLEOTIDE SEQUENCE [LARGE SCALE GENOMIC DNA]</scope>
    <source>
        <strain evidence="1 2">Ter291</strain>
    </source>
</reference>
<proteinExistence type="predicted"/>
<sequence>MKEVLPWWARWLALVSAASVFGTICYNKGKQDEGEKHIAYVNQQAERSNKIAKAQQVVVAQTQIKYVERIKNIYVKGDTIEKQVPIYITQADNVRFAINAGFVRLYDAAWSGEDPGPAADSDREPTGISLAQVAAVDAGNATSCRAWQELVIGLREHYRRLQLTTNVLAP</sequence>